<evidence type="ECO:0000313" key="9">
    <source>
        <dbReference type="EMBL" id="OHX12201.1"/>
    </source>
</evidence>
<dbReference type="OrthoDB" id="9807329at2"/>
<evidence type="ECO:0000259" key="7">
    <source>
        <dbReference type="Pfam" id="PF02016"/>
    </source>
</evidence>
<evidence type="ECO:0000313" key="10">
    <source>
        <dbReference type="Proteomes" id="UP000180088"/>
    </source>
</evidence>
<evidence type="ECO:0000256" key="4">
    <source>
        <dbReference type="ARBA" id="ARBA00022801"/>
    </source>
</evidence>
<feature type="domain" description="LD-carboxypeptidase N-terminal" evidence="7">
    <location>
        <begin position="15"/>
        <end position="135"/>
    </location>
</feature>
<evidence type="ECO:0008006" key="11">
    <source>
        <dbReference type="Google" id="ProtNLM"/>
    </source>
</evidence>
<dbReference type="InterPro" id="IPR040921">
    <property type="entry name" value="Peptidase_S66C"/>
</dbReference>
<keyword evidence="4" id="KW-0378">Hydrolase</keyword>
<dbReference type="STRING" id="1903179.BI347_00820"/>
<dbReference type="RefSeq" id="WP_071115102.1">
    <property type="nucleotide sequence ID" value="NZ_MKCS01000001.1"/>
</dbReference>
<feature type="active site" description="Nucleophile" evidence="6">
    <location>
        <position position="115"/>
    </location>
</feature>
<evidence type="ECO:0000256" key="1">
    <source>
        <dbReference type="ARBA" id="ARBA00010233"/>
    </source>
</evidence>
<dbReference type="Gene3D" id="3.40.50.10740">
    <property type="entry name" value="Class I glutamine amidotransferase-like"/>
    <property type="match status" value="1"/>
</dbReference>
<dbReference type="InterPro" id="IPR029062">
    <property type="entry name" value="Class_I_gatase-like"/>
</dbReference>
<dbReference type="PANTHER" id="PTHR30237">
    <property type="entry name" value="MURAMOYLTETRAPEPTIDE CARBOXYPEPTIDASE"/>
    <property type="match status" value="1"/>
</dbReference>
<dbReference type="EMBL" id="MKCS01000001">
    <property type="protein sequence ID" value="OHX12201.1"/>
    <property type="molecule type" value="Genomic_DNA"/>
</dbReference>
<dbReference type="InterPro" id="IPR040449">
    <property type="entry name" value="Peptidase_S66_N"/>
</dbReference>
<dbReference type="AlphaFoldDB" id="A0A1S1WY28"/>
<comment type="caution">
    <text evidence="9">The sequence shown here is derived from an EMBL/GenBank/DDBJ whole genome shotgun (WGS) entry which is preliminary data.</text>
</comment>
<dbReference type="SUPFAM" id="SSF52317">
    <property type="entry name" value="Class I glutamine amidotransferase-like"/>
    <property type="match status" value="1"/>
</dbReference>
<comment type="similarity">
    <text evidence="1">Belongs to the peptidase S66 family.</text>
</comment>
<evidence type="ECO:0000259" key="8">
    <source>
        <dbReference type="Pfam" id="PF17676"/>
    </source>
</evidence>
<organism evidence="9 10">
    <name type="scientific">Chromobacterium sphagni</name>
    <dbReference type="NCBI Taxonomy" id="1903179"/>
    <lineage>
        <taxon>Bacteria</taxon>
        <taxon>Pseudomonadati</taxon>
        <taxon>Pseudomonadota</taxon>
        <taxon>Betaproteobacteria</taxon>
        <taxon>Neisseriales</taxon>
        <taxon>Chromobacteriaceae</taxon>
        <taxon>Chromobacterium</taxon>
    </lineage>
</organism>
<dbReference type="InterPro" id="IPR003507">
    <property type="entry name" value="S66_fam"/>
</dbReference>
<proteinExistence type="inferred from homology"/>
<dbReference type="InterPro" id="IPR027478">
    <property type="entry name" value="LdcA_N"/>
</dbReference>
<reference evidence="9 10" key="1">
    <citation type="submission" date="2016-09" db="EMBL/GenBank/DDBJ databases">
        <title>Chromobacterium muskegensis sp. nov., an insecticidal bacterium isolated from Sphagnum bogs.</title>
        <authorList>
            <person name="Sparks M.E."/>
            <person name="Blackburn M.B."/>
            <person name="Gundersen-Rindal D.E."/>
            <person name="Mitchell A."/>
            <person name="Farrar R."/>
            <person name="Kuhar D."/>
        </authorList>
    </citation>
    <scope>NUCLEOTIDE SEQUENCE [LARGE SCALE GENOMIC DNA]</scope>
    <source>
        <strain evidence="9 10">37-2</strain>
    </source>
</reference>
<dbReference type="CDD" id="cd07062">
    <property type="entry name" value="Peptidase_S66_mccF_like"/>
    <property type="match status" value="1"/>
</dbReference>
<gene>
    <name evidence="9" type="ORF">BI347_00820</name>
</gene>
<feature type="active site" description="Charge relay system" evidence="6">
    <location>
        <position position="300"/>
    </location>
</feature>
<protein>
    <recommendedName>
        <fullName evidence="11">Peptidase S66</fullName>
    </recommendedName>
</protein>
<dbReference type="GO" id="GO:0008236">
    <property type="term" value="F:serine-type peptidase activity"/>
    <property type="evidence" value="ECO:0007669"/>
    <property type="project" value="UniProtKB-KW"/>
</dbReference>
<keyword evidence="5" id="KW-0720">Serine protease</keyword>
<dbReference type="InterPro" id="IPR027461">
    <property type="entry name" value="Carboxypeptidase_A_C_sf"/>
</dbReference>
<evidence type="ECO:0000256" key="3">
    <source>
        <dbReference type="ARBA" id="ARBA00022670"/>
    </source>
</evidence>
<dbReference type="Pfam" id="PF17676">
    <property type="entry name" value="Peptidase_S66C"/>
    <property type="match status" value="1"/>
</dbReference>
<name>A0A1S1WY28_9NEIS</name>
<keyword evidence="2" id="KW-0121">Carboxypeptidase</keyword>
<dbReference type="PIRSF" id="PIRSF028757">
    <property type="entry name" value="LD-carboxypeptidase"/>
    <property type="match status" value="1"/>
</dbReference>
<evidence type="ECO:0000256" key="2">
    <source>
        <dbReference type="ARBA" id="ARBA00022645"/>
    </source>
</evidence>
<sequence length="330" mass="34863">MKIQFPAPLQAGDAVAVTAISSGVPAHLHAGLDASLDRLRARGWKVVEGDCLREEKHDASAPAKARLAEFNHFLFDPGIRAILPPWGGERAIELLAGMDFAALAKLPAKWLAGFSDISTVAAPLTLLSGWATLHGANLYDLASEEGDFGCAALLETLECGLPPLQTACGEFWSWGSPMQRHPGQLRVLGAAEARIEGRLIGGCLDTLSRLQGSRYFDLSAFKAEPAILYLENCEMGPCELLRALTGLRLGGALDGLAGLVLGRSGGPDAGDANALDYRAALETALAGLPYPVAVDADIGHVPPQWSLLNGAWATLEVKGSAGVLEQRRMR</sequence>
<dbReference type="Gene3D" id="3.50.30.60">
    <property type="entry name" value="LD-carboxypeptidase A C-terminal domain-like"/>
    <property type="match status" value="1"/>
</dbReference>
<keyword evidence="3" id="KW-0645">Protease</keyword>
<feature type="active site" description="Charge relay system" evidence="6">
    <location>
        <position position="231"/>
    </location>
</feature>
<accession>A0A1S1WY28</accession>
<dbReference type="Pfam" id="PF02016">
    <property type="entry name" value="Peptidase_S66"/>
    <property type="match status" value="1"/>
</dbReference>
<dbReference type="Proteomes" id="UP000180088">
    <property type="component" value="Unassembled WGS sequence"/>
</dbReference>
<dbReference type="GO" id="GO:0006508">
    <property type="term" value="P:proteolysis"/>
    <property type="evidence" value="ECO:0007669"/>
    <property type="project" value="UniProtKB-KW"/>
</dbReference>
<dbReference type="GO" id="GO:0004180">
    <property type="term" value="F:carboxypeptidase activity"/>
    <property type="evidence" value="ECO:0007669"/>
    <property type="project" value="UniProtKB-KW"/>
</dbReference>
<feature type="domain" description="LD-carboxypeptidase C-terminal" evidence="8">
    <location>
        <begin position="196"/>
        <end position="315"/>
    </location>
</feature>
<evidence type="ECO:0000256" key="5">
    <source>
        <dbReference type="ARBA" id="ARBA00022825"/>
    </source>
</evidence>
<evidence type="ECO:0000256" key="6">
    <source>
        <dbReference type="PIRSR" id="PIRSR028757-1"/>
    </source>
</evidence>
<dbReference type="PANTHER" id="PTHR30237:SF2">
    <property type="entry name" value="MUREIN TETRAPEPTIDE CARBOXYPEPTIDASE"/>
    <property type="match status" value="1"/>
</dbReference>
<dbReference type="SUPFAM" id="SSF141986">
    <property type="entry name" value="LD-carboxypeptidase A C-terminal domain-like"/>
    <property type="match status" value="1"/>
</dbReference>